<sequence length="32" mass="3491">MIIFVFCLPLDRALICLAVASYFSKLSLSGAQ</sequence>
<name>A0A0E9SEM2_ANGAN</name>
<organism evidence="1">
    <name type="scientific">Anguilla anguilla</name>
    <name type="common">European freshwater eel</name>
    <name type="synonym">Muraena anguilla</name>
    <dbReference type="NCBI Taxonomy" id="7936"/>
    <lineage>
        <taxon>Eukaryota</taxon>
        <taxon>Metazoa</taxon>
        <taxon>Chordata</taxon>
        <taxon>Craniata</taxon>
        <taxon>Vertebrata</taxon>
        <taxon>Euteleostomi</taxon>
        <taxon>Actinopterygii</taxon>
        <taxon>Neopterygii</taxon>
        <taxon>Teleostei</taxon>
        <taxon>Anguilliformes</taxon>
        <taxon>Anguillidae</taxon>
        <taxon>Anguilla</taxon>
    </lineage>
</organism>
<reference evidence="1" key="2">
    <citation type="journal article" date="2015" name="Fish Shellfish Immunol.">
        <title>Early steps in the European eel (Anguilla anguilla)-Vibrio vulnificus interaction in the gills: Role of the RtxA13 toxin.</title>
        <authorList>
            <person name="Callol A."/>
            <person name="Pajuelo D."/>
            <person name="Ebbesson L."/>
            <person name="Teles M."/>
            <person name="MacKenzie S."/>
            <person name="Amaro C."/>
        </authorList>
    </citation>
    <scope>NUCLEOTIDE SEQUENCE</scope>
</reference>
<evidence type="ECO:0000313" key="1">
    <source>
        <dbReference type="EMBL" id="JAH38953.1"/>
    </source>
</evidence>
<protein>
    <submittedName>
        <fullName evidence="1">Uncharacterized protein</fullName>
    </submittedName>
</protein>
<dbReference type="EMBL" id="GBXM01069624">
    <property type="protein sequence ID" value="JAH38953.1"/>
    <property type="molecule type" value="Transcribed_RNA"/>
</dbReference>
<proteinExistence type="predicted"/>
<dbReference type="AlphaFoldDB" id="A0A0E9SEM2"/>
<accession>A0A0E9SEM2</accession>
<reference evidence="1" key="1">
    <citation type="submission" date="2014-11" db="EMBL/GenBank/DDBJ databases">
        <authorList>
            <person name="Amaro Gonzalez C."/>
        </authorList>
    </citation>
    <scope>NUCLEOTIDE SEQUENCE</scope>
</reference>